<accession>A0A6A8LSF7</accession>
<dbReference type="PANTHER" id="PTHR39427">
    <property type="match status" value="1"/>
</dbReference>
<gene>
    <name evidence="3" type="ORF">GKC34_08845</name>
</gene>
<feature type="non-terminal residue" evidence="3">
    <location>
        <position position="169"/>
    </location>
</feature>
<dbReference type="PROSITE" id="PS51102">
    <property type="entry name" value="PTS_EIIB_TYPE_5"/>
    <property type="match status" value="1"/>
</dbReference>
<dbReference type="InterPro" id="IPR004702">
    <property type="entry name" value="PTS_sorb_EIIBC"/>
</dbReference>
<comment type="caution">
    <text evidence="3">The sequence shown here is derived from an EMBL/GenBank/DDBJ whole genome shotgun (WGS) entry which is preliminary data.</text>
</comment>
<evidence type="ECO:0000256" key="1">
    <source>
        <dbReference type="PROSITE-ProRule" id="PRU00425"/>
    </source>
</evidence>
<reference evidence="3 4" key="1">
    <citation type="submission" date="2019-11" db="EMBL/GenBank/DDBJ databases">
        <title>Draft Genome Sequence of Plant Growth-Promoting Rhizosphere-Associated Bacteria.</title>
        <authorList>
            <person name="Vasilyev I.Y."/>
            <person name="Radchenko V."/>
            <person name="Ilnitskaya E.V."/>
        </authorList>
    </citation>
    <scope>NUCLEOTIDE SEQUENCE [LARGE SCALE GENOMIC DNA]</scope>
    <source>
        <strain evidence="3 4">VRA_1sq_f</strain>
    </source>
</reference>
<sequence length="169" mass="17827">MSKWNSIKIVKGSGGWGGPIVVTPTEEKHKVVYVTGGNRPDIVDTIVELTGMEAIDGFKTAIPDEEIALAIVDCGGTLRCGIYPSKNILTVNVLPTGKSGPLAKYITPELYVSAVTPKQISLVNAEDAEAIVKQQDEKATKEETAADKEDGIDTSLSAAVSSLVIGIIM</sequence>
<evidence type="ECO:0000313" key="4">
    <source>
        <dbReference type="Proteomes" id="UP000437575"/>
    </source>
</evidence>
<evidence type="ECO:0000259" key="2">
    <source>
        <dbReference type="PROSITE" id="PS51102"/>
    </source>
</evidence>
<evidence type="ECO:0000313" key="3">
    <source>
        <dbReference type="EMBL" id="MSE05902.1"/>
    </source>
</evidence>
<name>A0A6A8LSF7_9LACO</name>
<dbReference type="Proteomes" id="UP000437575">
    <property type="component" value="Unassembled WGS sequence"/>
</dbReference>
<dbReference type="GO" id="GO:0008982">
    <property type="term" value="F:protein-N(PI)-phosphohistidine-sugar phosphotransferase activity"/>
    <property type="evidence" value="ECO:0007669"/>
    <property type="project" value="InterPro"/>
</dbReference>
<dbReference type="PANTHER" id="PTHR39427:SF1">
    <property type="entry name" value="PTS SYSTEM GLUCITOL_SORBITOL-SPECIFIC EIIB COMPONENT"/>
    <property type="match status" value="1"/>
</dbReference>
<protein>
    <submittedName>
        <fullName evidence="3">PTS sorbitol transporter subunit IIB</fullName>
    </submittedName>
</protein>
<dbReference type="GO" id="GO:0009401">
    <property type="term" value="P:phosphoenolpyruvate-dependent sugar phosphotransferase system"/>
    <property type="evidence" value="ECO:0007669"/>
    <property type="project" value="InterPro"/>
</dbReference>
<dbReference type="EMBL" id="WKKZ01000476">
    <property type="protein sequence ID" value="MSE05902.1"/>
    <property type="molecule type" value="Genomic_DNA"/>
</dbReference>
<organism evidence="3 4">
    <name type="scientific">Ligilactobacillus salivarius</name>
    <dbReference type="NCBI Taxonomy" id="1624"/>
    <lineage>
        <taxon>Bacteria</taxon>
        <taxon>Bacillati</taxon>
        <taxon>Bacillota</taxon>
        <taxon>Bacilli</taxon>
        <taxon>Lactobacillales</taxon>
        <taxon>Lactobacillaceae</taxon>
        <taxon>Ligilactobacillus</taxon>
    </lineage>
</organism>
<feature type="modified residue" description="Phosphocysteine; by EIIA" evidence="1">
    <location>
        <position position="74"/>
    </location>
</feature>
<proteinExistence type="predicted"/>
<feature type="domain" description="PTS EIIB type-5" evidence="2">
    <location>
        <begin position="3"/>
        <end position="169"/>
    </location>
</feature>
<dbReference type="GO" id="GO:0005886">
    <property type="term" value="C:plasma membrane"/>
    <property type="evidence" value="ECO:0007669"/>
    <property type="project" value="TreeGrafter"/>
</dbReference>
<dbReference type="AlphaFoldDB" id="A0A6A8LSF7"/>
<dbReference type="Pfam" id="PF03612">
    <property type="entry name" value="EIIBC-GUT_N"/>
    <property type="match status" value="1"/>
</dbReference>
<dbReference type="InterPro" id="IPR011618">
    <property type="entry name" value="PTS_EIIBC_GUT_N"/>
</dbReference>